<accession>A0A099F181</accession>
<reference evidence="3 5" key="1">
    <citation type="submission" date="2014-09" db="EMBL/GenBank/DDBJ databases">
        <authorList>
            <person name="McGinnis J.M."/>
            <person name="Wolfgang W.J."/>
        </authorList>
    </citation>
    <scope>NUCLEOTIDE SEQUENCE [LARGE SCALE GENOMIC DNA]</scope>
    <source>
        <strain evidence="3 5">JCM 14014</strain>
    </source>
</reference>
<evidence type="ECO:0000256" key="1">
    <source>
        <dbReference type="SAM" id="SignalP"/>
    </source>
</evidence>
<dbReference type="InterPro" id="IPR036709">
    <property type="entry name" value="Autotransporte_beta_dom_sf"/>
</dbReference>
<name>A0A099F181_9RHOB</name>
<feature type="chain" id="PRO_5010409306" description="Autotransporter domain-containing protein" evidence="1">
    <location>
        <begin position="39"/>
        <end position="2092"/>
    </location>
</feature>
<dbReference type="InterPro" id="IPR005546">
    <property type="entry name" value="Autotransporte_beta"/>
</dbReference>
<dbReference type="EMBL" id="JRKN01000013">
    <property type="protein sequence ID" value="KGJ04224.1"/>
    <property type="molecule type" value="Genomic_DNA"/>
</dbReference>
<evidence type="ECO:0000313" key="5">
    <source>
        <dbReference type="Proteomes" id="UP000029846"/>
    </source>
</evidence>
<keyword evidence="5" id="KW-1185">Reference proteome</keyword>
<dbReference type="STRING" id="376733.SAMN04487972_10924"/>
<dbReference type="eggNOG" id="COG3468">
    <property type="taxonomic scope" value="Bacteria"/>
</dbReference>
<feature type="signal peptide" evidence="1">
    <location>
        <begin position="1"/>
        <end position="38"/>
    </location>
</feature>
<gene>
    <name evidence="3" type="ORF">IT41_11045</name>
    <name evidence="4" type="ORF">SAMN04487972_10924</name>
</gene>
<dbReference type="Gene3D" id="2.40.128.130">
    <property type="entry name" value="Autotransporter beta-domain"/>
    <property type="match status" value="1"/>
</dbReference>
<proteinExistence type="predicted"/>
<dbReference type="Proteomes" id="UP000182312">
    <property type="component" value="Unassembled WGS sequence"/>
</dbReference>
<dbReference type="InterPro" id="IPR011050">
    <property type="entry name" value="Pectin_lyase_fold/virulence"/>
</dbReference>
<reference evidence="3 5" key="2">
    <citation type="submission" date="2014-10" db="EMBL/GenBank/DDBJ databases">
        <title>Paracoccus sanguinis sp. nov., isolated from clinical specimens of New York State patients.</title>
        <authorList>
            <person name="Mingle L.A."/>
            <person name="Cole J.A."/>
            <person name="Lapierre P."/>
            <person name="Musser K.A."/>
        </authorList>
    </citation>
    <scope>NUCLEOTIDE SEQUENCE [LARGE SCALE GENOMIC DNA]</scope>
    <source>
        <strain evidence="3 5">JCM 14014</strain>
    </source>
</reference>
<sequence length="2092" mass="210786">MLPIACNATRLFCRSRLLLTTALISVSSLTYGAGVAHAQMYLDNVAPGDGTIETQSGDWAGDSEIWVDASGQNAGVLPSDQIGILTESNNPVPSTETQPITLSLVGGDLPDVAGLQVDSGFFRINGGQLQSTAATLSLSVAAGSQLEVRSSVQSSGTINVSGPGQVIFDRLVEGAIDNSGNTRVRNAVDGSVVNRAGAEIALLGDVTGSLNNLGQATVAGDISGSVTNSGNLFVAVSQDGDDTDMVELSNAATGLVSVRAGAELSVDQDIDNAGRLAVTGTLNGRVIASGDSRTELVSEDGSAGRLNGDLISGGVVQFSGGTLDGDLTSNGSIEGSGTIIGNFLNTGSGSFSGEIRARAPGAGGTLQNEGTLVTGGDLTAVAVINDGELTVTAGDTLTAAVTNGDNAVATLNLDGTLVGGLVNAGGSTVNMGADAVITANVQNTGEMNIAGDIQGGLRNQGTVETAGDVTLGSLTTFAGSQTTVNAGDRLTSDGVIDNSGMLSVAGSLVSAGGIVNSDEMEVLGSVEITGTDPDDRLLNGNGARLTLDGAAITGDIVNDGAMTVISDAQITGDLTNNNLVTLDSTAGLDVTLTVNGRFVNNADVNGTGANTMRIETERFVNLSGTITNVEVIGDLENHDRLVYSEDSEFETGGLFNMDTGVVNVSATLNMNGGDVSNQGEFLLRTDPDSAGNLTGVDRLTNAGSGQFDIADGTSVSANSVVNQDDAELVVGGQLTSAGGIDNSASLTIAATGVVTGGLDNSGTVSMQGGSLTGDVQNDGSLTGTGTVIGDITNGTDGADNSAVELALDGEVQGTVVNYGTMTQSGTLDVQRLSNIGSLDIGGAGALISDNVVTNSGALVLAGELAGGLNNSGTIELNGGTISGDVTNRGTGRIEGSGTLTGGLTNNGALTTRGDLTVASLGNSGTLTVTVGSTLTSDAAVENRGSATITGTLEGGLDNSGTTELDGGTISRDVTNRGKGLIEGSGTLTRGLTNNGRAVLAGSVAGEIVNRGVLTVAAESKLIASTVVKNRGTALIEGRLTGGLNNGDDRFAATTEIDGGVISGTLTNAADSTVTGTGTIVRLDNAGSATLGGRVGVLANDTTGVLNTSAGTGNLRVSGLVNNGQVTVAAGTVLSTDPEDANSRITNNSRLTIAGSVHGDITNGDASNTASTVLSGGTVSGLLTNARGSSVSGNGTIVRLDNAGSATLGGRVGALENDATGVLNTSADTGNLRVSELVNNGRVTVAAGTVLSTDPRDEDSRITNNSRLTIAGRVRGNIVNGNGRNAASTVLSGGIVNGLLANARGSAVTGTGTITNLDNAGSATLGGRVGALENDATGVLNTSVDTGNLRVSALVNNGQVTVAAGTVLSTDPRDEDSLITNNAGLTIAGRVRGNIVNGNGRNAASTVLSGGIVHGRLTNAASSSVSGTGTIASLVNAGTATLGGRVTGNLTNQSGGTLGVIGTLSVRGALRNDGGAGLNVAQGRSLSVADGLTNALEGEVQLDGAITGAVGNSGSFTQAATGLLEGSLTTDGEADLAGRIDGDLIYLGGELLLSDTFSVSGDLQLDSNYNIAAGQRVTAGRTVVGGDDVELGLRGRLDGDLLNNGSVNVDGRGVAVSGRLTNDGVINLEDNLAGDTLRVGGLDGSGEYRLDIDVAARSTDRIVINGGAATGLYALELNFVDENAVLASDNRLTLMDVDEAFRAENSFDFSHSDLPSISERIVYSVEQLGRGGDVVLVSQTNPAIGALFGNVALTQSLIGSVINRPTSPFVTALAYEDEQKPCGVGSWGRVTGGHATADGSTSNGISRVSSEITADYYGMQVGTDLACFDDRFGGWDMAFGVLGGINRGDTNQPVYAIDPNNSRSLSGTLTSYNSTDFEQRYVGVYATATRGAFQADLQYRIEKTDFTIENNPVAGRAGLGLSETDFSSDAWTLSGSVSYGVLIGESGWAVVPTLGFAWSEMSTDSIAFDDGYRVIFDDSSRKIGFVGATLAKTFVQQSENSALSTFVTGTWYKDFADPTISVFRRDNDAEFTPQRLESENLGSYGEISIGANWIKVLGPKSRGRQLSAGARIDARYGDRLDSVGVSGQLRWQF</sequence>
<dbReference type="PROSITE" id="PS51208">
    <property type="entry name" value="AUTOTRANSPORTER"/>
    <property type="match status" value="1"/>
</dbReference>
<evidence type="ECO:0000313" key="4">
    <source>
        <dbReference type="EMBL" id="SFA51954.1"/>
    </source>
</evidence>
<organism evidence="3 5">
    <name type="scientific">Paracoccus halophilus</name>
    <dbReference type="NCBI Taxonomy" id="376733"/>
    <lineage>
        <taxon>Bacteria</taxon>
        <taxon>Pseudomonadati</taxon>
        <taxon>Pseudomonadota</taxon>
        <taxon>Alphaproteobacteria</taxon>
        <taxon>Rhodobacterales</taxon>
        <taxon>Paracoccaceae</taxon>
        <taxon>Paracoccus</taxon>
    </lineage>
</organism>
<feature type="domain" description="Autotransporter" evidence="2">
    <location>
        <begin position="1778"/>
        <end position="2092"/>
    </location>
</feature>
<dbReference type="EMBL" id="FOJO01000009">
    <property type="protein sequence ID" value="SFA51954.1"/>
    <property type="molecule type" value="Genomic_DNA"/>
</dbReference>
<dbReference type="SUPFAM" id="SSF51126">
    <property type="entry name" value="Pectin lyase-like"/>
    <property type="match status" value="1"/>
</dbReference>
<reference evidence="4 6" key="3">
    <citation type="submission" date="2016-10" db="EMBL/GenBank/DDBJ databases">
        <authorList>
            <person name="de Groot N.N."/>
        </authorList>
    </citation>
    <scope>NUCLEOTIDE SEQUENCE [LARGE SCALE GENOMIC DNA]</scope>
    <source>
        <strain evidence="4 6">CGMCC 1.6117</strain>
    </source>
</reference>
<protein>
    <recommendedName>
        <fullName evidence="2">Autotransporter domain-containing protein</fullName>
    </recommendedName>
</protein>
<dbReference type="Proteomes" id="UP000029846">
    <property type="component" value="Unassembled WGS sequence"/>
</dbReference>
<evidence type="ECO:0000313" key="3">
    <source>
        <dbReference type="EMBL" id="KGJ04224.1"/>
    </source>
</evidence>
<dbReference type="SUPFAM" id="SSF103515">
    <property type="entry name" value="Autotransporter"/>
    <property type="match status" value="1"/>
</dbReference>
<keyword evidence="1" id="KW-0732">Signal</keyword>
<evidence type="ECO:0000259" key="2">
    <source>
        <dbReference type="PROSITE" id="PS51208"/>
    </source>
</evidence>
<evidence type="ECO:0000313" key="6">
    <source>
        <dbReference type="Proteomes" id="UP000182312"/>
    </source>
</evidence>